<evidence type="ECO:0000256" key="5">
    <source>
        <dbReference type="ARBA" id="ARBA00023163"/>
    </source>
</evidence>
<dbReference type="InterPro" id="IPR013249">
    <property type="entry name" value="RNA_pol_sigma70_r4_t2"/>
</dbReference>
<dbReference type="GO" id="GO:0003677">
    <property type="term" value="F:DNA binding"/>
    <property type="evidence" value="ECO:0007669"/>
    <property type="project" value="InterPro"/>
</dbReference>
<dbReference type="Pfam" id="PF04542">
    <property type="entry name" value="Sigma70_r2"/>
    <property type="match status" value="1"/>
</dbReference>
<evidence type="ECO:0000256" key="3">
    <source>
        <dbReference type="ARBA" id="ARBA00023015"/>
    </source>
</evidence>
<dbReference type="NCBIfam" id="TIGR02937">
    <property type="entry name" value="sigma70-ECF"/>
    <property type="match status" value="1"/>
</dbReference>
<dbReference type="InterPro" id="IPR014284">
    <property type="entry name" value="RNA_pol_sigma-70_dom"/>
</dbReference>
<comment type="subunit">
    <text evidence="2">Interacts transiently with the RNA polymerase catalytic core formed by RpoA, RpoB, RpoC and RpoZ (2 alpha, 1 beta, 1 beta' and 1 omega subunit) to form the RNA polymerase holoenzyme that can initiate transcription.</text>
</comment>
<dbReference type="InterPro" id="IPR036388">
    <property type="entry name" value="WH-like_DNA-bd_sf"/>
</dbReference>
<dbReference type="GO" id="GO:0006352">
    <property type="term" value="P:DNA-templated transcription initiation"/>
    <property type="evidence" value="ECO:0007669"/>
    <property type="project" value="InterPro"/>
</dbReference>
<dbReference type="Gene3D" id="3.10.450.50">
    <property type="match status" value="1"/>
</dbReference>
<keyword evidence="3" id="KW-0805">Transcription regulation</keyword>
<feature type="domain" description="RNA polymerase sigma factor 70 region 4 type 2" evidence="7">
    <location>
        <begin position="126"/>
        <end position="176"/>
    </location>
</feature>
<evidence type="ECO:0000313" key="9">
    <source>
        <dbReference type="Proteomes" id="UP000662939"/>
    </source>
</evidence>
<dbReference type="InterPro" id="IPR039425">
    <property type="entry name" value="RNA_pol_sigma-70-like"/>
</dbReference>
<organism evidence="8 9">
    <name type="scientific">Natronoglycomyces albus</name>
    <dbReference type="NCBI Taxonomy" id="2811108"/>
    <lineage>
        <taxon>Bacteria</taxon>
        <taxon>Bacillati</taxon>
        <taxon>Actinomycetota</taxon>
        <taxon>Actinomycetes</taxon>
        <taxon>Glycomycetales</taxon>
        <taxon>Glycomycetaceae</taxon>
        <taxon>Natronoglycomyces</taxon>
    </lineage>
</organism>
<dbReference type="NCBIfam" id="NF006089">
    <property type="entry name" value="PRK08241.1"/>
    <property type="match status" value="1"/>
</dbReference>
<dbReference type="InterPro" id="IPR007627">
    <property type="entry name" value="RNA_pol_sigma70_r2"/>
</dbReference>
<dbReference type="KEGG" id="nav:JQS30_09480"/>
<dbReference type="SUPFAM" id="SSF88659">
    <property type="entry name" value="Sigma3 and sigma4 domains of RNA polymerase sigma factors"/>
    <property type="match status" value="1"/>
</dbReference>
<evidence type="ECO:0000256" key="2">
    <source>
        <dbReference type="ARBA" id="ARBA00011344"/>
    </source>
</evidence>
<proteinExistence type="inferred from homology"/>
<dbReference type="PANTHER" id="PTHR43133:SF65">
    <property type="entry name" value="ECF RNA POLYMERASE SIGMA FACTOR SIGG"/>
    <property type="match status" value="1"/>
</dbReference>
<feature type="domain" description="RNA polymerase sigma-70 region 2" evidence="6">
    <location>
        <begin position="7"/>
        <end position="73"/>
    </location>
</feature>
<keyword evidence="5" id="KW-0804">Transcription</keyword>
<evidence type="ECO:0000259" key="7">
    <source>
        <dbReference type="Pfam" id="PF08281"/>
    </source>
</evidence>
<evidence type="ECO:0000313" key="8">
    <source>
        <dbReference type="EMBL" id="QSB07026.1"/>
    </source>
</evidence>
<dbReference type="Gene3D" id="1.10.1740.10">
    <property type="match status" value="1"/>
</dbReference>
<reference evidence="8" key="1">
    <citation type="submission" date="2021-02" db="EMBL/GenBank/DDBJ databases">
        <title>Natronoglycomyces albus gen. nov., sp. nov, a haloalkaliphilic actinobacterium from a soda solonchak soil.</title>
        <authorList>
            <person name="Sorokin D.Y."/>
            <person name="Khijniak T.V."/>
            <person name="Zakharycheva A.P."/>
            <person name="Boueva O.V."/>
            <person name="Ariskina E.V."/>
            <person name="Hahnke R.L."/>
            <person name="Bunk B."/>
            <person name="Sproer C."/>
            <person name="Schumann P."/>
            <person name="Evtushenko L.I."/>
            <person name="Kublanov I.V."/>
        </authorList>
    </citation>
    <scope>NUCLEOTIDE SEQUENCE</scope>
    <source>
        <strain evidence="8">DSM 106290</strain>
    </source>
</reference>
<dbReference type="Proteomes" id="UP000662939">
    <property type="component" value="Chromosome"/>
</dbReference>
<dbReference type="Pfam" id="PF08281">
    <property type="entry name" value="Sigma70_r4_2"/>
    <property type="match status" value="1"/>
</dbReference>
<name>A0A895XWY5_9ACTN</name>
<dbReference type="NCBIfam" id="TIGR02960">
    <property type="entry name" value="SigX5"/>
    <property type="match status" value="1"/>
</dbReference>
<evidence type="ECO:0000259" key="6">
    <source>
        <dbReference type="Pfam" id="PF04542"/>
    </source>
</evidence>
<protein>
    <submittedName>
        <fullName evidence="8">Sigma-70 family RNA polymerase sigma factor</fullName>
    </submittedName>
</protein>
<dbReference type="GO" id="GO:0016987">
    <property type="term" value="F:sigma factor activity"/>
    <property type="evidence" value="ECO:0007669"/>
    <property type="project" value="UniProtKB-KW"/>
</dbReference>
<dbReference type="EMBL" id="CP070496">
    <property type="protein sequence ID" value="QSB07026.1"/>
    <property type="molecule type" value="Genomic_DNA"/>
</dbReference>
<sequence>MDVDLEFEPYRRELIAYSYRMLGSAFEAEDAVQEAFLRAWKARDSFKGEASVRSWLYRIVTNVCLDMLKHSQRRARPTDLGPASDAADANISVLPESSWLTPIPDGVVQSADPAERVALRESIQLAFVAALQHLPPKQRAVLILREVLQWQAVEVAELLGITPAAVNSALQRARVTMSKAKNRTADPADAMDMRQKQFLAQYVRAFESYDLDYLTSLLHEDVVLSMPPISLWLCGPNQVRLWLGGHGRGCRGSRLIPAESANGVPALAQYRPAETANESPIAPRNDPAGQGRWRPWALHVLEIEDGLIYGMNLFMDTPELFEKCDLPPYLD</sequence>
<keyword evidence="9" id="KW-1185">Reference proteome</keyword>
<accession>A0A895XWY5</accession>
<dbReference type="InterPro" id="IPR013325">
    <property type="entry name" value="RNA_pol_sigma_r2"/>
</dbReference>
<dbReference type="AlphaFoldDB" id="A0A895XWY5"/>
<comment type="similarity">
    <text evidence="1">Belongs to the sigma-70 factor family. ECF subfamily.</text>
</comment>
<keyword evidence="4" id="KW-0731">Sigma factor</keyword>
<gene>
    <name evidence="8" type="ORF">JQS30_09480</name>
</gene>
<evidence type="ECO:0000256" key="4">
    <source>
        <dbReference type="ARBA" id="ARBA00023082"/>
    </source>
</evidence>
<dbReference type="SUPFAM" id="SSF88946">
    <property type="entry name" value="Sigma2 domain of RNA polymerase sigma factors"/>
    <property type="match status" value="1"/>
</dbReference>
<dbReference type="InterPro" id="IPR013324">
    <property type="entry name" value="RNA_pol_sigma_r3/r4-like"/>
</dbReference>
<dbReference type="CDD" id="cd06171">
    <property type="entry name" value="Sigma70_r4"/>
    <property type="match status" value="1"/>
</dbReference>
<dbReference type="SUPFAM" id="SSF54427">
    <property type="entry name" value="NTF2-like"/>
    <property type="match status" value="1"/>
</dbReference>
<evidence type="ECO:0000256" key="1">
    <source>
        <dbReference type="ARBA" id="ARBA00010641"/>
    </source>
</evidence>
<dbReference type="Gene3D" id="1.10.10.10">
    <property type="entry name" value="Winged helix-like DNA-binding domain superfamily/Winged helix DNA-binding domain"/>
    <property type="match status" value="1"/>
</dbReference>
<dbReference type="PANTHER" id="PTHR43133">
    <property type="entry name" value="RNA POLYMERASE ECF-TYPE SIGMA FACTO"/>
    <property type="match status" value="1"/>
</dbReference>
<dbReference type="InterPro" id="IPR014305">
    <property type="entry name" value="RNA_pol_sigma-G_actinobac"/>
</dbReference>
<dbReference type="InterPro" id="IPR032710">
    <property type="entry name" value="NTF2-like_dom_sf"/>
</dbReference>